<dbReference type="OrthoDB" id="9770698at2"/>
<evidence type="ECO:0000256" key="1">
    <source>
        <dbReference type="ARBA" id="ARBA00023239"/>
    </source>
</evidence>
<dbReference type="EMBL" id="LWBP01000001">
    <property type="protein sequence ID" value="OQP68321.1"/>
    <property type="molecule type" value="Genomic_DNA"/>
</dbReference>
<gene>
    <name evidence="2" type="ORF">A4R26_00495</name>
</gene>
<dbReference type="RefSeq" id="WP_081158546.1">
    <property type="nucleotide sequence ID" value="NZ_LWBP01000001.1"/>
</dbReference>
<dbReference type="InterPro" id="IPR002220">
    <property type="entry name" value="DapA-like"/>
</dbReference>
<name>A0A1V9GCA9_9BACT</name>
<evidence type="ECO:0000313" key="2">
    <source>
        <dbReference type="EMBL" id="OQP68321.1"/>
    </source>
</evidence>
<proteinExistence type="predicted"/>
<dbReference type="SUPFAM" id="SSF51569">
    <property type="entry name" value="Aldolase"/>
    <property type="match status" value="1"/>
</dbReference>
<comment type="caution">
    <text evidence="2">The sequence shown here is derived from an EMBL/GenBank/DDBJ whole genome shotgun (WGS) entry which is preliminary data.</text>
</comment>
<keyword evidence="3" id="KW-1185">Reference proteome</keyword>
<keyword evidence="1" id="KW-0456">Lyase</keyword>
<dbReference type="STRING" id="550983.A4R26_00495"/>
<dbReference type="SMART" id="SM01130">
    <property type="entry name" value="DHDPS"/>
    <property type="match status" value="1"/>
</dbReference>
<sequence length="356" mass="39493">MKKLNESLKQHLHAGTVIPAHPLALNAERKLDEQRQRLLTRYYMATGAGGIAVGVHSTQFEIRKPGIDLYAPVLELAAEEIAKAGLQRPFLKIAGLCGPTQQALNEAETALRFGYDMGLLSMGGLKGLTEEAILDRVRSVAAVIPVFGFYLQPAVGGRVFSYDFWKAFAGIPNVEAIKVAAFNRYQTLDVMRAVCNSHRKDEIAMYTGNDDNIVADLLTKYRFTVNDTIVEKEFVGGLLGHWAVWTKKAVELLEEVKAVKKDPDAFKLAALQTRGVEVTDVNAAMFDAANQFHSCIPGIHEFLRRQGLLEGTWCLDKDEQLSALQSEAISRVYDAYPHLHDDAFVKEFIKSEKGLL</sequence>
<evidence type="ECO:0000313" key="3">
    <source>
        <dbReference type="Proteomes" id="UP000192276"/>
    </source>
</evidence>
<dbReference type="Proteomes" id="UP000192276">
    <property type="component" value="Unassembled WGS sequence"/>
</dbReference>
<dbReference type="Gene3D" id="3.20.20.70">
    <property type="entry name" value="Aldolase class I"/>
    <property type="match status" value="1"/>
</dbReference>
<dbReference type="InterPro" id="IPR013785">
    <property type="entry name" value="Aldolase_TIM"/>
</dbReference>
<accession>A0A1V9GCA9</accession>
<dbReference type="AlphaFoldDB" id="A0A1V9GCA9"/>
<organism evidence="2 3">
    <name type="scientific">Niastella populi</name>
    <dbReference type="NCBI Taxonomy" id="550983"/>
    <lineage>
        <taxon>Bacteria</taxon>
        <taxon>Pseudomonadati</taxon>
        <taxon>Bacteroidota</taxon>
        <taxon>Chitinophagia</taxon>
        <taxon>Chitinophagales</taxon>
        <taxon>Chitinophagaceae</taxon>
        <taxon>Niastella</taxon>
    </lineage>
</organism>
<protein>
    <submittedName>
        <fullName evidence="2">Dihydrodipicolinate synthase family protein</fullName>
    </submittedName>
</protein>
<dbReference type="GO" id="GO:0016829">
    <property type="term" value="F:lyase activity"/>
    <property type="evidence" value="ECO:0007669"/>
    <property type="project" value="UniProtKB-KW"/>
</dbReference>
<reference evidence="3" key="1">
    <citation type="submission" date="2016-04" db="EMBL/GenBank/DDBJ databases">
        <authorList>
            <person name="Chen L."/>
            <person name="Zhuang W."/>
            <person name="Wang G."/>
        </authorList>
    </citation>
    <scope>NUCLEOTIDE SEQUENCE [LARGE SCALE GENOMIC DNA]</scope>
    <source>
        <strain evidence="3">208</strain>
    </source>
</reference>